<dbReference type="PANTHER" id="PTHR46447:SF1">
    <property type="entry name" value="INTERLEUKIN ENHANCER-BINDING FACTOR 2"/>
    <property type="match status" value="1"/>
</dbReference>
<keyword evidence="4" id="KW-1185">Reference proteome</keyword>
<dbReference type="Proteomes" id="UP000653454">
    <property type="component" value="Unassembled WGS sequence"/>
</dbReference>
<name>A0A8S4DXP7_PLUXY</name>
<organism evidence="3 4">
    <name type="scientific">Plutella xylostella</name>
    <name type="common">Diamondback moth</name>
    <name type="synonym">Plutella maculipennis</name>
    <dbReference type="NCBI Taxonomy" id="51655"/>
    <lineage>
        <taxon>Eukaryota</taxon>
        <taxon>Metazoa</taxon>
        <taxon>Ecdysozoa</taxon>
        <taxon>Arthropoda</taxon>
        <taxon>Hexapoda</taxon>
        <taxon>Insecta</taxon>
        <taxon>Pterygota</taxon>
        <taxon>Neoptera</taxon>
        <taxon>Endopterygota</taxon>
        <taxon>Lepidoptera</taxon>
        <taxon>Glossata</taxon>
        <taxon>Ditrysia</taxon>
        <taxon>Yponomeutoidea</taxon>
        <taxon>Plutellidae</taxon>
        <taxon>Plutella</taxon>
    </lineage>
</organism>
<dbReference type="GO" id="GO:0003677">
    <property type="term" value="F:DNA binding"/>
    <property type="evidence" value="ECO:0007669"/>
    <property type="project" value="UniProtKB-KW"/>
</dbReference>
<proteinExistence type="predicted"/>
<sequence length="137" mass="14720">MCDLLAHHCIMSNPQRQALPINLAFRFLASGEWAVGESHSGLAALTPWMCDLLAHHCIMSDPQRQALPINLAFRRALSLLAGGLFLPGCAGLADPCEPAPARAHTALPLPAQDNAAAAAQTYVYHILDNYIEEIGPQ</sequence>
<accession>A0A8S4DXP7</accession>
<dbReference type="InterPro" id="IPR006561">
    <property type="entry name" value="DZF_dom"/>
</dbReference>
<gene>
    <name evidence="3" type="ORF">PLXY2_LOCUS3684</name>
</gene>
<keyword evidence="1" id="KW-0238">DNA-binding</keyword>
<evidence type="ECO:0000256" key="1">
    <source>
        <dbReference type="ARBA" id="ARBA00023125"/>
    </source>
</evidence>
<dbReference type="AlphaFoldDB" id="A0A8S4DXP7"/>
<evidence type="ECO:0000259" key="2">
    <source>
        <dbReference type="PROSITE" id="PS51703"/>
    </source>
</evidence>
<feature type="domain" description="DZF" evidence="2">
    <location>
        <begin position="1"/>
        <end position="137"/>
    </location>
</feature>
<dbReference type="EMBL" id="CAJHNJ030000009">
    <property type="protein sequence ID" value="CAG9106192.1"/>
    <property type="molecule type" value="Genomic_DNA"/>
</dbReference>
<dbReference type="Pfam" id="PF20965">
    <property type="entry name" value="DZF_C"/>
    <property type="match status" value="2"/>
</dbReference>
<dbReference type="Gene3D" id="1.10.1410.40">
    <property type="match status" value="1"/>
</dbReference>
<dbReference type="PROSITE" id="PS51703">
    <property type="entry name" value="DZF"/>
    <property type="match status" value="1"/>
</dbReference>
<evidence type="ECO:0000313" key="4">
    <source>
        <dbReference type="Proteomes" id="UP000653454"/>
    </source>
</evidence>
<protein>
    <submittedName>
        <fullName evidence="3">(diamondback moth) hypothetical protein</fullName>
    </submittedName>
</protein>
<dbReference type="InterPro" id="IPR049402">
    <property type="entry name" value="DZF_dom_C"/>
</dbReference>
<dbReference type="InterPro" id="IPR052134">
    <property type="entry name" value="ILF2"/>
</dbReference>
<evidence type="ECO:0000313" key="3">
    <source>
        <dbReference type="EMBL" id="CAG9106192.1"/>
    </source>
</evidence>
<dbReference type="GO" id="GO:0045893">
    <property type="term" value="P:positive regulation of DNA-templated transcription"/>
    <property type="evidence" value="ECO:0007669"/>
    <property type="project" value="TreeGrafter"/>
</dbReference>
<reference evidence="3" key="1">
    <citation type="submission" date="2020-11" db="EMBL/GenBank/DDBJ databases">
        <authorList>
            <person name="Whiteford S."/>
        </authorList>
    </citation>
    <scope>NUCLEOTIDE SEQUENCE</scope>
</reference>
<dbReference type="PANTHER" id="PTHR46447">
    <property type="entry name" value="INTERLEUKIN ENHANCER-BINDING FACTOR"/>
    <property type="match status" value="1"/>
</dbReference>
<dbReference type="GO" id="GO:0071013">
    <property type="term" value="C:catalytic step 2 spliceosome"/>
    <property type="evidence" value="ECO:0007669"/>
    <property type="project" value="TreeGrafter"/>
</dbReference>
<dbReference type="GO" id="GO:0003725">
    <property type="term" value="F:double-stranded RNA binding"/>
    <property type="evidence" value="ECO:0007669"/>
    <property type="project" value="TreeGrafter"/>
</dbReference>
<comment type="caution">
    <text evidence="3">The sequence shown here is derived from an EMBL/GenBank/DDBJ whole genome shotgun (WGS) entry which is preliminary data.</text>
</comment>